<dbReference type="EMBL" id="OZ020114">
    <property type="protein sequence ID" value="CAK9267354.1"/>
    <property type="molecule type" value="Genomic_DNA"/>
</dbReference>
<proteinExistence type="predicted"/>
<sequence length="109" mass="11938">MCAPNDLSPFIRAEAPQLCSYINLLVTSGLTKYRRYIVQMYRCTPVDKYSCGGSSSTKRRCGVEGVGVITSYLHEWDGQFGAVATHQECLTGERDFAQVSGLVQAPAIP</sequence>
<organism evidence="1 2">
    <name type="scientific">Sphagnum jensenii</name>
    <dbReference type="NCBI Taxonomy" id="128206"/>
    <lineage>
        <taxon>Eukaryota</taxon>
        <taxon>Viridiplantae</taxon>
        <taxon>Streptophyta</taxon>
        <taxon>Embryophyta</taxon>
        <taxon>Bryophyta</taxon>
        <taxon>Sphagnophytina</taxon>
        <taxon>Sphagnopsida</taxon>
        <taxon>Sphagnales</taxon>
        <taxon>Sphagnaceae</taxon>
        <taxon>Sphagnum</taxon>
    </lineage>
</organism>
<keyword evidence="2" id="KW-1185">Reference proteome</keyword>
<evidence type="ECO:0000313" key="2">
    <source>
        <dbReference type="Proteomes" id="UP001497444"/>
    </source>
</evidence>
<protein>
    <submittedName>
        <fullName evidence="1">Uncharacterized protein</fullName>
    </submittedName>
</protein>
<gene>
    <name evidence="1" type="ORF">CSSPJE1EN1_LOCUS12832</name>
</gene>
<evidence type="ECO:0000313" key="1">
    <source>
        <dbReference type="EMBL" id="CAK9267354.1"/>
    </source>
</evidence>
<dbReference type="Proteomes" id="UP001497444">
    <property type="component" value="Chromosome 19"/>
</dbReference>
<name>A0ABP0WKJ9_9BRYO</name>
<accession>A0ABP0WKJ9</accession>
<reference evidence="1" key="1">
    <citation type="submission" date="2024-02" db="EMBL/GenBank/DDBJ databases">
        <authorList>
            <consortium name="ELIXIR-Norway"/>
            <consortium name="Elixir Norway"/>
        </authorList>
    </citation>
    <scope>NUCLEOTIDE SEQUENCE</scope>
</reference>